<dbReference type="InterPro" id="IPR011037">
    <property type="entry name" value="Pyrv_Knase-like_insert_dom_sf"/>
</dbReference>
<name>A0ABR0K2W9_9EURO</name>
<evidence type="ECO:0000313" key="3">
    <source>
        <dbReference type="EMBL" id="KAK5083288.1"/>
    </source>
</evidence>
<keyword evidence="4" id="KW-1185">Reference proteome</keyword>
<keyword evidence="1" id="KW-0472">Membrane</keyword>
<dbReference type="PROSITE" id="PS51340">
    <property type="entry name" value="MOSC"/>
    <property type="match status" value="1"/>
</dbReference>
<evidence type="ECO:0000313" key="4">
    <source>
        <dbReference type="Proteomes" id="UP001345013"/>
    </source>
</evidence>
<sequence>MAQDLTEIVKTQHSRKLFLGITFEQLLLILYPLCLIPAVLFWYRGLRRRRSTSDVPAGCTRLGLKGASRTLDEFEKKYDKGNNDQSTWRVKALFAYPIKSCAGIELDEAETNVEGFTYDRKFAFAEWLTPPGKKEPIWTFRTLRQNGYEKLALVRPEVWIPRQGNTTTQGNLKRVAQEGCLIVRYPNVPSGFLAPVDRLMLKWGLIPKENSFRVPLHPGKNHKYPIETVNIWKDYPDWINMAEHIPNDFKEWLGVKNPLALFRAAPENYRNLFRCAPRKEEVGFQPVVAFPDSYPLHLLNIASVHEVGKHVGQAIDRLSLRRFRPNILMEGPPVYDEDDWKRIAIGGNHLYSSCHTTRCKLPNIDPDTAERHSEQPEKFLRTERNIDPGNKTSGCLGMQLVPAKDRAFSLNVGMGIEVLERGEHYYLKT</sequence>
<dbReference type="InterPro" id="IPR005303">
    <property type="entry name" value="MOCOS_middle"/>
</dbReference>
<dbReference type="Proteomes" id="UP001345013">
    <property type="component" value="Unassembled WGS sequence"/>
</dbReference>
<comment type="caution">
    <text evidence="3">The sequence shown here is derived from an EMBL/GenBank/DDBJ whole genome shotgun (WGS) entry which is preliminary data.</text>
</comment>
<dbReference type="Pfam" id="PF03476">
    <property type="entry name" value="MOSC_N"/>
    <property type="match status" value="1"/>
</dbReference>
<evidence type="ECO:0000256" key="1">
    <source>
        <dbReference type="SAM" id="Phobius"/>
    </source>
</evidence>
<dbReference type="Pfam" id="PF03473">
    <property type="entry name" value="MOSC"/>
    <property type="match status" value="1"/>
</dbReference>
<dbReference type="PANTHER" id="PTHR14237:SF23">
    <property type="entry name" value="MOSC DOMAIN PROTEIN (AFU_ORTHOLOGUE AFUA_7G05900)"/>
    <property type="match status" value="1"/>
</dbReference>
<keyword evidence="1" id="KW-0812">Transmembrane</keyword>
<dbReference type="EMBL" id="JAVRRG010000122">
    <property type="protein sequence ID" value="KAK5083288.1"/>
    <property type="molecule type" value="Genomic_DNA"/>
</dbReference>
<organism evidence="3 4">
    <name type="scientific">Lithohypha guttulata</name>
    <dbReference type="NCBI Taxonomy" id="1690604"/>
    <lineage>
        <taxon>Eukaryota</taxon>
        <taxon>Fungi</taxon>
        <taxon>Dikarya</taxon>
        <taxon>Ascomycota</taxon>
        <taxon>Pezizomycotina</taxon>
        <taxon>Eurotiomycetes</taxon>
        <taxon>Chaetothyriomycetidae</taxon>
        <taxon>Chaetothyriales</taxon>
        <taxon>Trichomeriaceae</taxon>
        <taxon>Lithohypha</taxon>
    </lineage>
</organism>
<dbReference type="PANTHER" id="PTHR14237">
    <property type="entry name" value="MOLYBDOPTERIN COFACTOR SULFURASE MOSC"/>
    <property type="match status" value="1"/>
</dbReference>
<gene>
    <name evidence="3" type="ORF">LTR24_007785</name>
</gene>
<reference evidence="3 4" key="1">
    <citation type="submission" date="2023-08" db="EMBL/GenBank/DDBJ databases">
        <title>Black Yeasts Isolated from many extreme environments.</title>
        <authorList>
            <person name="Coleine C."/>
            <person name="Stajich J.E."/>
            <person name="Selbmann L."/>
        </authorList>
    </citation>
    <scope>NUCLEOTIDE SEQUENCE [LARGE SCALE GENOMIC DNA]</scope>
    <source>
        <strain evidence="3 4">CCFEE 5885</strain>
    </source>
</reference>
<feature type="transmembrane region" description="Helical" evidence="1">
    <location>
        <begin position="25"/>
        <end position="43"/>
    </location>
</feature>
<feature type="domain" description="MOSC" evidence="2">
    <location>
        <begin position="259"/>
        <end position="419"/>
    </location>
</feature>
<dbReference type="InterPro" id="IPR005302">
    <property type="entry name" value="MoCF_Sase_C"/>
</dbReference>
<evidence type="ECO:0000259" key="2">
    <source>
        <dbReference type="PROSITE" id="PS51340"/>
    </source>
</evidence>
<proteinExistence type="predicted"/>
<dbReference type="SUPFAM" id="SSF50800">
    <property type="entry name" value="PK beta-barrel domain-like"/>
    <property type="match status" value="1"/>
</dbReference>
<keyword evidence="1" id="KW-1133">Transmembrane helix</keyword>
<protein>
    <recommendedName>
        <fullName evidence="2">MOSC domain-containing protein</fullName>
    </recommendedName>
</protein>
<accession>A0ABR0K2W9</accession>